<evidence type="ECO:0000256" key="8">
    <source>
        <dbReference type="ARBA" id="ARBA00023163"/>
    </source>
</evidence>
<feature type="compositionally biased region" description="Basic and acidic residues" evidence="12">
    <location>
        <begin position="474"/>
        <end position="486"/>
    </location>
</feature>
<name>A0ABM0JZU0_APLCA</name>
<evidence type="ECO:0000256" key="5">
    <source>
        <dbReference type="ARBA" id="ARBA00022833"/>
    </source>
</evidence>
<feature type="compositionally biased region" description="Basic and acidic residues" evidence="12">
    <location>
        <begin position="555"/>
        <end position="566"/>
    </location>
</feature>
<keyword evidence="5" id="KW-0862">Zinc</keyword>
<dbReference type="RefSeq" id="XP_005105408.1">
    <property type="nucleotide sequence ID" value="XM_005105351.3"/>
</dbReference>
<keyword evidence="3" id="KW-0479">Metal-binding</keyword>
<protein>
    <recommendedName>
        <fullName evidence="10">B-related factor 1</fullName>
    </recommendedName>
</protein>
<evidence type="ECO:0000256" key="7">
    <source>
        <dbReference type="ARBA" id="ARBA00023159"/>
    </source>
</evidence>
<dbReference type="CDD" id="cd20553">
    <property type="entry name" value="CYCLIN_TFIIIB90_rpt1"/>
    <property type="match status" value="1"/>
</dbReference>
<dbReference type="Pfam" id="PF08271">
    <property type="entry name" value="Zn_Ribbon_TF"/>
    <property type="match status" value="1"/>
</dbReference>
<dbReference type="Gene3D" id="2.20.25.10">
    <property type="match status" value="1"/>
</dbReference>
<dbReference type="GeneID" id="101855126"/>
<evidence type="ECO:0000313" key="16">
    <source>
        <dbReference type="RefSeq" id="XP_035827481.1"/>
    </source>
</evidence>
<keyword evidence="6" id="KW-0805">Transcription regulation</keyword>
<feature type="region of interest" description="Disordered" evidence="12">
    <location>
        <begin position="550"/>
        <end position="591"/>
    </location>
</feature>
<evidence type="ECO:0000256" key="9">
    <source>
        <dbReference type="ARBA" id="ARBA00023242"/>
    </source>
</evidence>
<dbReference type="CDD" id="cd20554">
    <property type="entry name" value="CYCLIN_TFIIIB90_rpt2"/>
    <property type="match status" value="1"/>
</dbReference>
<dbReference type="Gene3D" id="1.10.472.10">
    <property type="entry name" value="Cyclin-like"/>
    <property type="match status" value="2"/>
</dbReference>
<dbReference type="PROSITE" id="PS51134">
    <property type="entry name" value="ZF_TFIIB"/>
    <property type="match status" value="1"/>
</dbReference>
<evidence type="ECO:0000256" key="6">
    <source>
        <dbReference type="ARBA" id="ARBA00023015"/>
    </source>
</evidence>
<evidence type="ECO:0000313" key="15">
    <source>
        <dbReference type="RefSeq" id="XP_005105408.1"/>
    </source>
</evidence>
<feature type="compositionally biased region" description="Acidic residues" evidence="12">
    <location>
        <begin position="639"/>
        <end position="657"/>
    </location>
</feature>
<keyword evidence="7" id="KW-0010">Activator</keyword>
<keyword evidence="8" id="KW-0804">Transcription</keyword>
<dbReference type="Gene3D" id="1.20.5.650">
    <property type="entry name" value="Single helix bin"/>
    <property type="match status" value="1"/>
</dbReference>
<keyword evidence="9" id="KW-0539">Nucleus</keyword>
<dbReference type="SMART" id="SM00385">
    <property type="entry name" value="CYCLIN"/>
    <property type="match status" value="2"/>
</dbReference>
<evidence type="ECO:0000256" key="1">
    <source>
        <dbReference type="ARBA" id="ARBA00004123"/>
    </source>
</evidence>
<dbReference type="SUPFAM" id="SSF47954">
    <property type="entry name" value="Cyclin-like"/>
    <property type="match status" value="2"/>
</dbReference>
<dbReference type="InterPro" id="IPR013150">
    <property type="entry name" value="TFIIB_cyclin"/>
</dbReference>
<gene>
    <name evidence="15 16" type="primary">LOC101855126</name>
</gene>
<organism evidence="14 15">
    <name type="scientific">Aplysia californica</name>
    <name type="common">California sea hare</name>
    <dbReference type="NCBI Taxonomy" id="6500"/>
    <lineage>
        <taxon>Eukaryota</taxon>
        <taxon>Metazoa</taxon>
        <taxon>Spiralia</taxon>
        <taxon>Lophotrochozoa</taxon>
        <taxon>Mollusca</taxon>
        <taxon>Gastropoda</taxon>
        <taxon>Heterobranchia</taxon>
        <taxon>Euthyneura</taxon>
        <taxon>Tectipleura</taxon>
        <taxon>Aplysiida</taxon>
        <taxon>Aplysioidea</taxon>
        <taxon>Aplysiidae</taxon>
        <taxon>Aplysia</taxon>
    </lineage>
</organism>
<evidence type="ECO:0000256" key="11">
    <source>
        <dbReference type="PROSITE-ProRule" id="PRU00469"/>
    </source>
</evidence>
<comment type="similarity">
    <text evidence="2">Belongs to the TFIIB family.</text>
</comment>
<evidence type="ECO:0000256" key="4">
    <source>
        <dbReference type="ARBA" id="ARBA00022771"/>
    </source>
</evidence>
<feature type="domain" description="TFIIB-type" evidence="13">
    <location>
        <begin position="1"/>
        <end position="32"/>
    </location>
</feature>
<evidence type="ECO:0000256" key="12">
    <source>
        <dbReference type="SAM" id="MobiDB-lite"/>
    </source>
</evidence>
<dbReference type="RefSeq" id="XP_035827481.1">
    <property type="nucleotide sequence ID" value="XM_035971588.1"/>
</dbReference>
<evidence type="ECO:0000256" key="10">
    <source>
        <dbReference type="ARBA" id="ARBA00031009"/>
    </source>
</evidence>
<evidence type="ECO:0000313" key="14">
    <source>
        <dbReference type="Proteomes" id="UP000694888"/>
    </source>
</evidence>
<sequence length="683" mass="76968">MPRACSQCGCTEIDTDPARGDAVCTNCGTVLEDQIIVSEVQYQESGAGGASVIGQFVSNDGTRAQTFRGPYGHGFSSEDSRKLTLENGYKRLKEMGGQLRMHQSSIETAFGFFKLAVAQRFTRGRKMEYVLASCLYLVCRVDPGGSEDLELMLIDFSDMIQVNVHVLGRTFVQLATELCQNIRIVDPIIYIRRFANQLHFGTKLNKVVESATRLVARMKRDWMHTGRRPAGLCGAALLISSRMHNFNRTIDQIIKVVKVCESTVRKRLLEFDSTPSAQLTIEEFDNVDLEEEQDPPCFTEGKRKAKLAQLAEGKIPESTMKDLNKFQDNINKSLKKKVLPTDDPNKESFSDADKAVKALDEVVLKGAAGSDWKSGEWKGLEDMSKVEDVVKIVSAPEDELKSGKMSLAEPVSDDKVAEEKEGICAKVEDGELDLSGIDDEEIDKMINTQEETQHKAKWFEAEFGDYMEVVKEREERRRLKEEAAAKKKEKNPKAKKKKKKGGYDLESELAQCMEILKKDIKEKKFSDKINYSVLNTLDAAEPSEPVVSQAEAVSEDDKQVELEHKPQMINRFRKSSISESKTERKRAAANKRVRIQDAIDIEPARKVKVLEEEVEPAPTEIVVEEHSEPMYAEGQGAEELAEEEDEEDYDDEDDEAEEKILSARQLLGQDVSGYDEEEEDYYD</sequence>
<dbReference type="InterPro" id="IPR036915">
    <property type="entry name" value="Cyclin-like_sf"/>
</dbReference>
<accession>A0ABM0JZU0</accession>
<dbReference type="Pfam" id="PF07741">
    <property type="entry name" value="BRF1"/>
    <property type="match status" value="1"/>
</dbReference>
<proteinExistence type="inferred from homology"/>
<dbReference type="SUPFAM" id="SSF57783">
    <property type="entry name" value="Zinc beta-ribbon"/>
    <property type="match status" value="1"/>
</dbReference>
<dbReference type="InterPro" id="IPR013763">
    <property type="entry name" value="Cyclin-like_dom"/>
</dbReference>
<evidence type="ECO:0000259" key="13">
    <source>
        <dbReference type="PROSITE" id="PS51134"/>
    </source>
</evidence>
<dbReference type="InterPro" id="IPR011665">
    <property type="entry name" value="BRF1_TBP-bd_dom"/>
</dbReference>
<evidence type="ECO:0000256" key="3">
    <source>
        <dbReference type="ARBA" id="ARBA00022723"/>
    </source>
</evidence>
<dbReference type="PANTHER" id="PTHR11618">
    <property type="entry name" value="TRANSCRIPTION INITIATION FACTOR IIB-RELATED"/>
    <property type="match status" value="1"/>
</dbReference>
<dbReference type="Proteomes" id="UP000694888">
    <property type="component" value="Unplaced"/>
</dbReference>
<feature type="compositionally biased region" description="Basic residues" evidence="12">
    <location>
        <begin position="487"/>
        <end position="500"/>
    </location>
</feature>
<dbReference type="InterPro" id="IPR000812">
    <property type="entry name" value="TFIIB"/>
</dbReference>
<feature type="region of interest" description="Disordered" evidence="12">
    <location>
        <begin position="612"/>
        <end position="683"/>
    </location>
</feature>
<reference evidence="15 16" key="1">
    <citation type="submission" date="2025-05" db="UniProtKB">
        <authorList>
            <consortium name="RefSeq"/>
        </authorList>
    </citation>
    <scope>IDENTIFICATION</scope>
</reference>
<dbReference type="Pfam" id="PF00382">
    <property type="entry name" value="TFIIB"/>
    <property type="match status" value="2"/>
</dbReference>
<comment type="subcellular location">
    <subcellularLocation>
        <location evidence="1">Nucleus</location>
    </subcellularLocation>
</comment>
<keyword evidence="14" id="KW-1185">Reference proteome</keyword>
<dbReference type="InterPro" id="IPR013137">
    <property type="entry name" value="Znf_TFIIB"/>
</dbReference>
<dbReference type="PANTHER" id="PTHR11618:SF4">
    <property type="entry name" value="TRANSCRIPTION FACTOR IIIB 90 KDA SUBUNIT"/>
    <property type="match status" value="1"/>
</dbReference>
<feature type="region of interest" description="Disordered" evidence="12">
    <location>
        <begin position="474"/>
        <end position="502"/>
    </location>
</feature>
<evidence type="ECO:0000256" key="2">
    <source>
        <dbReference type="ARBA" id="ARBA00010857"/>
    </source>
</evidence>
<dbReference type="PRINTS" id="PR00685">
    <property type="entry name" value="TIFACTORIIB"/>
</dbReference>
<keyword evidence="4 11" id="KW-0863">Zinc-finger</keyword>
<feature type="compositionally biased region" description="Acidic residues" evidence="12">
    <location>
        <begin position="673"/>
        <end position="683"/>
    </location>
</feature>